<dbReference type="OrthoDB" id="9778740at2"/>
<dbReference type="InterPro" id="IPR036188">
    <property type="entry name" value="FAD/NAD-bd_sf"/>
</dbReference>
<gene>
    <name evidence="8" type="ORF">CKF48_21620</name>
</gene>
<evidence type="ECO:0000256" key="2">
    <source>
        <dbReference type="ARBA" id="ARBA00010139"/>
    </source>
</evidence>
<dbReference type="PANTHER" id="PTHR43098:SF3">
    <property type="entry name" value="L-ORNITHINE N(5)-MONOOXYGENASE-RELATED"/>
    <property type="match status" value="1"/>
</dbReference>
<dbReference type="GO" id="GO:0004499">
    <property type="term" value="F:N,N-dimethylaniline monooxygenase activity"/>
    <property type="evidence" value="ECO:0007669"/>
    <property type="project" value="InterPro"/>
</dbReference>
<comment type="cofactor">
    <cofactor evidence="1">
        <name>FAD</name>
        <dbReference type="ChEBI" id="CHEBI:57692"/>
    </cofactor>
</comment>
<dbReference type="KEGG" id="bko:CKF48_21620"/>
<dbReference type="RefSeq" id="WP_095373239.1">
    <property type="nucleotide sequence ID" value="NZ_CP022983.1"/>
</dbReference>
<keyword evidence="7 8" id="KW-0503">Monooxygenase</keyword>
<dbReference type="Proteomes" id="UP000215137">
    <property type="component" value="Chromosome"/>
</dbReference>
<reference evidence="8 9" key="1">
    <citation type="submission" date="2017-08" db="EMBL/GenBank/DDBJ databases">
        <title>Complete Genome Sequence of Bacillus kochii Oregon-R-modENCODE STRAIN BDGP4, isolated from Drosophila melanogaster gut.</title>
        <authorList>
            <person name="Wan K.H."/>
            <person name="Yu C."/>
            <person name="Park S."/>
            <person name="Hammonds A.S."/>
            <person name="Booth B.W."/>
            <person name="Celniker S.E."/>
        </authorList>
    </citation>
    <scope>NUCLEOTIDE SEQUENCE [LARGE SCALE GENOMIC DNA]</scope>
    <source>
        <strain evidence="8 9">BDGP4</strain>
    </source>
</reference>
<evidence type="ECO:0000256" key="3">
    <source>
        <dbReference type="ARBA" id="ARBA00022630"/>
    </source>
</evidence>
<keyword evidence="5" id="KW-0521">NADP</keyword>
<dbReference type="Gene3D" id="3.50.50.60">
    <property type="entry name" value="FAD/NAD(P)-binding domain"/>
    <property type="match status" value="2"/>
</dbReference>
<keyword evidence="9" id="KW-1185">Reference proteome</keyword>
<protein>
    <submittedName>
        <fullName evidence="8">Cyclohexanone monooxygenase</fullName>
    </submittedName>
</protein>
<evidence type="ECO:0000256" key="6">
    <source>
        <dbReference type="ARBA" id="ARBA00023002"/>
    </source>
</evidence>
<evidence type="ECO:0000313" key="9">
    <source>
        <dbReference type="Proteomes" id="UP000215137"/>
    </source>
</evidence>
<dbReference type="EMBL" id="CP022983">
    <property type="protein sequence ID" value="ASV69675.1"/>
    <property type="molecule type" value="Genomic_DNA"/>
</dbReference>
<keyword evidence="4" id="KW-0274">FAD</keyword>
<dbReference type="Pfam" id="PF00743">
    <property type="entry name" value="FMO-like"/>
    <property type="match status" value="1"/>
</dbReference>
<proteinExistence type="inferred from homology"/>
<name>A0A248TNG1_9BACI</name>
<comment type="similarity">
    <text evidence="2">Belongs to the FAD-binding monooxygenase family.</text>
</comment>
<evidence type="ECO:0000256" key="5">
    <source>
        <dbReference type="ARBA" id="ARBA00022857"/>
    </source>
</evidence>
<evidence type="ECO:0000256" key="7">
    <source>
        <dbReference type="ARBA" id="ARBA00023033"/>
    </source>
</evidence>
<dbReference type="GO" id="GO:0050660">
    <property type="term" value="F:flavin adenine dinucleotide binding"/>
    <property type="evidence" value="ECO:0007669"/>
    <property type="project" value="InterPro"/>
</dbReference>
<dbReference type="PANTHER" id="PTHR43098">
    <property type="entry name" value="L-ORNITHINE N(5)-MONOOXYGENASE-RELATED"/>
    <property type="match status" value="1"/>
</dbReference>
<evidence type="ECO:0000313" key="8">
    <source>
        <dbReference type="EMBL" id="ASV69675.1"/>
    </source>
</evidence>
<dbReference type="InterPro" id="IPR020946">
    <property type="entry name" value="Flavin_mOase-like"/>
</dbReference>
<dbReference type="GO" id="GO:0050661">
    <property type="term" value="F:NADP binding"/>
    <property type="evidence" value="ECO:0007669"/>
    <property type="project" value="InterPro"/>
</dbReference>
<dbReference type="InterPro" id="IPR050775">
    <property type="entry name" value="FAD-binding_Monooxygenases"/>
</dbReference>
<evidence type="ECO:0000256" key="1">
    <source>
        <dbReference type="ARBA" id="ARBA00001974"/>
    </source>
</evidence>
<evidence type="ECO:0000256" key="4">
    <source>
        <dbReference type="ARBA" id="ARBA00022827"/>
    </source>
</evidence>
<organism evidence="8 9">
    <name type="scientific">Cytobacillus kochii</name>
    <dbReference type="NCBI Taxonomy" id="859143"/>
    <lineage>
        <taxon>Bacteria</taxon>
        <taxon>Bacillati</taxon>
        <taxon>Bacillota</taxon>
        <taxon>Bacilli</taxon>
        <taxon>Bacillales</taxon>
        <taxon>Bacillaceae</taxon>
        <taxon>Cytobacillus</taxon>
    </lineage>
</organism>
<keyword evidence="6" id="KW-0560">Oxidoreductase</keyword>
<sequence>MTQYVDAVVIGAGFSGIYMTYKLHEDGFSVKTFEKAAGVGGVWNVARYPGARCDSDSFYYNFMFSEDLYKKWSWSKRFAGQDEILSYLNFVADELDVRQYMQFNTEVKSAVWNEEHSMWHITTGKGDEFAATYLISGVGCLSTSSIPNFKGIADFQGQSYHTGEWPHTDVNFKGKRVGVIGTGSSGVQSIPVIAETAKEVYVFQRTPQYSVPTRNRSFTHEEVEQFKNEFHSARRIMLTSPSGLPIPKATKSIVETPEEERNTILENAWDKGGMILNNAFNDITINEKSNELVSEFLRNKIRAKIKNPEVAEDLLPYYYYATKRPILDTNYHDTYNQEHVTLVNLQQQPIECITKNGIKTTEKEYPLDLIVFATGYDAMTGTLLKLDIKGRKGLSLRDKWQNGKKVETYLGLGLAGFPNFFTITGPQSPSVLTNVPSAIEQHVEWISDCLKYMRQHHLKTIEPTEDAQRQWSKDCTELAHNTLFTKTASWYTGSNIDGKSPDFLIYLGGLDNYRQICNKVSQQGYKGYVLGVNKIQV</sequence>
<accession>A0A248TNG1</accession>
<dbReference type="SUPFAM" id="SSF51905">
    <property type="entry name" value="FAD/NAD(P)-binding domain"/>
    <property type="match status" value="2"/>
</dbReference>
<dbReference type="AlphaFoldDB" id="A0A248TNG1"/>
<keyword evidence="3" id="KW-0285">Flavoprotein</keyword>